<reference evidence="2 3" key="1">
    <citation type="submission" date="2020-08" db="EMBL/GenBank/DDBJ databases">
        <title>Genomic Encyclopedia of Archaeal and Bacterial Type Strains, Phase II (KMG-II): from individual species to whole genera.</title>
        <authorList>
            <person name="Goeker M."/>
        </authorList>
    </citation>
    <scope>NUCLEOTIDE SEQUENCE [LARGE SCALE GENOMIC DNA]</scope>
    <source>
        <strain evidence="2 3">DSM 43850</strain>
    </source>
</reference>
<gene>
    <name evidence="2" type="ORF">BC739_001506</name>
</gene>
<dbReference type="Proteomes" id="UP000517916">
    <property type="component" value="Unassembled WGS sequence"/>
</dbReference>
<feature type="region of interest" description="Disordered" evidence="1">
    <location>
        <begin position="87"/>
        <end position="123"/>
    </location>
</feature>
<evidence type="ECO:0000313" key="2">
    <source>
        <dbReference type="EMBL" id="MBA8924309.1"/>
    </source>
</evidence>
<evidence type="ECO:0000256" key="1">
    <source>
        <dbReference type="SAM" id="MobiDB-lite"/>
    </source>
</evidence>
<dbReference type="RefSeq" id="WP_030108347.1">
    <property type="nucleotide sequence ID" value="NZ_BAAABQ010000007.1"/>
</dbReference>
<sequence length="154" mass="16639">MTPSCPECGAPALPNSCDALYQQLLALDHARQAPWGPLHGVAMACFFLQHSARQPAGARPVHWGMLHAYLRDGQVGVAALTRRVRKLNSHRSGGRPPRAEDFAGAPPFPDVDPPSAFDTTIADVAGDGGFPAERYEDSVRAWVADTVKAWRDAR</sequence>
<dbReference type="Pfam" id="PF19371">
    <property type="entry name" value="DUF5946"/>
    <property type="match status" value="1"/>
</dbReference>
<accession>A0ABR6BCL0</accession>
<dbReference type="InterPro" id="IPR045990">
    <property type="entry name" value="DUF5946"/>
</dbReference>
<comment type="caution">
    <text evidence="2">The sequence shown here is derived from an EMBL/GenBank/DDBJ whole genome shotgun (WGS) entry which is preliminary data.</text>
</comment>
<keyword evidence="3" id="KW-1185">Reference proteome</keyword>
<organism evidence="2 3">
    <name type="scientific">Kutzneria viridogrisea</name>
    <dbReference type="NCBI Taxonomy" id="47990"/>
    <lineage>
        <taxon>Bacteria</taxon>
        <taxon>Bacillati</taxon>
        <taxon>Actinomycetota</taxon>
        <taxon>Actinomycetes</taxon>
        <taxon>Pseudonocardiales</taxon>
        <taxon>Pseudonocardiaceae</taxon>
        <taxon>Kutzneria</taxon>
    </lineage>
</organism>
<dbReference type="EMBL" id="JACJID010000001">
    <property type="protein sequence ID" value="MBA8924309.1"/>
    <property type="molecule type" value="Genomic_DNA"/>
</dbReference>
<evidence type="ECO:0000313" key="3">
    <source>
        <dbReference type="Proteomes" id="UP000517916"/>
    </source>
</evidence>
<name>A0ABR6BCL0_9PSEU</name>
<protein>
    <submittedName>
        <fullName evidence="2">Uncharacterized protein</fullName>
    </submittedName>
</protein>
<proteinExistence type="predicted"/>